<sequence length="91" mass="10250">MLVCAMSPTWYVTFEVQRRGILPRQRSPRETKTFETEQEAKLFARARRDEGLAVFAGTINPHRPKRLIPSSGINGWLADDQDSAADTSDAD</sequence>
<evidence type="ECO:0000313" key="2">
    <source>
        <dbReference type="EMBL" id="TWA98398.1"/>
    </source>
</evidence>
<organism evidence="2 3">
    <name type="scientific">Bradyrhizobium stylosanthis</name>
    <dbReference type="NCBI Taxonomy" id="1803665"/>
    <lineage>
        <taxon>Bacteria</taxon>
        <taxon>Pseudomonadati</taxon>
        <taxon>Pseudomonadota</taxon>
        <taxon>Alphaproteobacteria</taxon>
        <taxon>Hyphomicrobiales</taxon>
        <taxon>Nitrobacteraceae</taxon>
        <taxon>Bradyrhizobium</taxon>
    </lineage>
</organism>
<dbReference type="AlphaFoldDB" id="A0A560DMQ3"/>
<protein>
    <submittedName>
        <fullName evidence="2">Uncharacterized protein</fullName>
    </submittedName>
</protein>
<dbReference type="EMBL" id="VITK01000005">
    <property type="protein sequence ID" value="TWA98398.1"/>
    <property type="molecule type" value="Genomic_DNA"/>
</dbReference>
<name>A0A560DMQ3_9BRAD</name>
<evidence type="ECO:0000313" key="3">
    <source>
        <dbReference type="Proteomes" id="UP000319949"/>
    </source>
</evidence>
<evidence type="ECO:0000256" key="1">
    <source>
        <dbReference type="SAM" id="MobiDB-lite"/>
    </source>
</evidence>
<feature type="region of interest" description="Disordered" evidence="1">
    <location>
        <begin position="66"/>
        <end position="91"/>
    </location>
</feature>
<comment type="caution">
    <text evidence="2">The sequence shown here is derived from an EMBL/GenBank/DDBJ whole genome shotgun (WGS) entry which is preliminary data.</text>
</comment>
<accession>A0A560DMQ3</accession>
<gene>
    <name evidence="2" type="ORF">FBZ96_10574</name>
</gene>
<keyword evidence="3" id="KW-1185">Reference proteome</keyword>
<feature type="compositionally biased region" description="Acidic residues" evidence="1">
    <location>
        <begin position="79"/>
        <end position="91"/>
    </location>
</feature>
<proteinExistence type="predicted"/>
<dbReference type="STRING" id="1803665.GCA_001641335_04873"/>
<reference evidence="2 3" key="1">
    <citation type="submission" date="2019-06" db="EMBL/GenBank/DDBJ databases">
        <title>Genomic Encyclopedia of Type Strains, Phase IV (KMG-V): Genome sequencing to study the core and pangenomes of soil and plant-associated prokaryotes.</title>
        <authorList>
            <person name="Whitman W."/>
        </authorList>
    </citation>
    <scope>NUCLEOTIDE SEQUENCE [LARGE SCALE GENOMIC DNA]</scope>
    <source>
        <strain evidence="2 3">BR 510</strain>
    </source>
</reference>
<dbReference type="Proteomes" id="UP000319949">
    <property type="component" value="Unassembled WGS sequence"/>
</dbReference>